<dbReference type="EMBL" id="FNOT01000013">
    <property type="protein sequence ID" value="SDY88097.1"/>
    <property type="molecule type" value="Genomic_DNA"/>
</dbReference>
<evidence type="ECO:0000256" key="5">
    <source>
        <dbReference type="ARBA" id="ARBA00023136"/>
    </source>
</evidence>
<feature type="transmembrane region" description="Helical" evidence="6">
    <location>
        <begin position="149"/>
        <end position="168"/>
    </location>
</feature>
<evidence type="ECO:0000256" key="3">
    <source>
        <dbReference type="ARBA" id="ARBA00022692"/>
    </source>
</evidence>
<dbReference type="GO" id="GO:0005886">
    <property type="term" value="C:plasma membrane"/>
    <property type="evidence" value="ECO:0007669"/>
    <property type="project" value="UniProtKB-SubCell"/>
</dbReference>
<dbReference type="Proteomes" id="UP000198921">
    <property type="component" value="Unassembled WGS sequence"/>
</dbReference>
<dbReference type="RefSeq" id="WP_091160069.1">
    <property type="nucleotide sequence ID" value="NZ_FNOT01000013.1"/>
</dbReference>
<gene>
    <name evidence="7" type="ORF">SAMN05660209_03950</name>
</gene>
<keyword evidence="4 6" id="KW-1133">Transmembrane helix</keyword>
<comment type="subcellular location">
    <subcellularLocation>
        <location evidence="1">Cell membrane</location>
        <topology evidence="1">Multi-pass membrane protein</topology>
    </subcellularLocation>
</comment>
<dbReference type="InterPro" id="IPR019108">
    <property type="entry name" value="Caa3_assmbl_CtaG-rel"/>
</dbReference>
<dbReference type="STRING" id="1137993.SAMN05660209_03950"/>
<evidence type="ECO:0000256" key="1">
    <source>
        <dbReference type="ARBA" id="ARBA00004651"/>
    </source>
</evidence>
<reference evidence="8" key="1">
    <citation type="submission" date="2016-10" db="EMBL/GenBank/DDBJ databases">
        <authorList>
            <person name="Varghese N."/>
            <person name="Submissions S."/>
        </authorList>
    </citation>
    <scope>NUCLEOTIDE SEQUENCE [LARGE SCALE GENOMIC DNA]</scope>
    <source>
        <strain evidence="8">DSM 45422</strain>
    </source>
</reference>
<keyword evidence="2" id="KW-1003">Cell membrane</keyword>
<organism evidence="7 8">
    <name type="scientific">Geodermatophilus africanus</name>
    <dbReference type="NCBI Taxonomy" id="1137993"/>
    <lineage>
        <taxon>Bacteria</taxon>
        <taxon>Bacillati</taxon>
        <taxon>Actinomycetota</taxon>
        <taxon>Actinomycetes</taxon>
        <taxon>Geodermatophilales</taxon>
        <taxon>Geodermatophilaceae</taxon>
        <taxon>Geodermatophilus</taxon>
    </lineage>
</organism>
<evidence type="ECO:0000256" key="6">
    <source>
        <dbReference type="SAM" id="Phobius"/>
    </source>
</evidence>
<feature type="transmembrane region" description="Helical" evidence="6">
    <location>
        <begin position="260"/>
        <end position="281"/>
    </location>
</feature>
<evidence type="ECO:0000256" key="4">
    <source>
        <dbReference type="ARBA" id="ARBA00022989"/>
    </source>
</evidence>
<feature type="transmembrane region" description="Helical" evidence="6">
    <location>
        <begin position="180"/>
        <end position="198"/>
    </location>
</feature>
<keyword evidence="5 6" id="KW-0472">Membrane</keyword>
<keyword evidence="3 6" id="KW-0812">Transmembrane</keyword>
<sequence>MDHGHHPGMWVPAEPPTWGRMFLPHLDGWSWLAVLSLVGIVGYLVAVVVLRRTGVPWPWWRTASWVAGCGALFAVTGTWFNGYSMVLFSLHMAQHMVLSMVAPILLLLGAPVTLALRTLPRGKRLAGVPRALLLDALHSRVARVLSHPAFTLPLFLASLYAVYFTPLFDALMANPVGHQFMLAHFTVTGLLFLGPILAQDPWPRTAGHGARMLELLIPMPFHAFFGVAILMAGSLVVETFENPPAGWGIDPLADQKTAGSIAWSFGEIPTVFVIALVLFAWMGSEQRRDRRAERVAERTGDAELAAYNERLRALAERG</sequence>
<accession>A0A1H3NGS9</accession>
<feature type="transmembrane region" description="Helical" evidence="6">
    <location>
        <begin position="28"/>
        <end position="50"/>
    </location>
</feature>
<evidence type="ECO:0000313" key="7">
    <source>
        <dbReference type="EMBL" id="SDY88097.1"/>
    </source>
</evidence>
<evidence type="ECO:0000313" key="8">
    <source>
        <dbReference type="Proteomes" id="UP000198921"/>
    </source>
</evidence>
<keyword evidence="8" id="KW-1185">Reference proteome</keyword>
<evidence type="ECO:0000256" key="2">
    <source>
        <dbReference type="ARBA" id="ARBA00022475"/>
    </source>
</evidence>
<feature type="transmembrane region" description="Helical" evidence="6">
    <location>
        <begin position="219"/>
        <end position="240"/>
    </location>
</feature>
<proteinExistence type="predicted"/>
<dbReference type="Pfam" id="PF09678">
    <property type="entry name" value="Caa3_CtaG"/>
    <property type="match status" value="1"/>
</dbReference>
<protein>
    <submittedName>
        <fullName evidence="7">Putative copper resistance protein D</fullName>
    </submittedName>
</protein>
<dbReference type="OrthoDB" id="5241646at2"/>
<feature type="transmembrane region" description="Helical" evidence="6">
    <location>
        <begin position="62"/>
        <end position="80"/>
    </location>
</feature>
<feature type="transmembrane region" description="Helical" evidence="6">
    <location>
        <begin position="92"/>
        <end position="116"/>
    </location>
</feature>
<dbReference type="AlphaFoldDB" id="A0A1H3NGS9"/>
<name>A0A1H3NGS9_9ACTN</name>